<evidence type="ECO:0000313" key="2">
    <source>
        <dbReference type="Proteomes" id="UP000688137"/>
    </source>
</evidence>
<accession>A0A8S1LXC9</accession>
<gene>
    <name evidence="1" type="ORF">PPRIM_AZ9-3.1.T0510044</name>
</gene>
<dbReference type="EMBL" id="CAJJDM010000051">
    <property type="protein sequence ID" value="CAD8073458.1"/>
    <property type="molecule type" value="Genomic_DNA"/>
</dbReference>
<dbReference type="AlphaFoldDB" id="A0A8S1LXC9"/>
<name>A0A8S1LXC9_PARPR</name>
<evidence type="ECO:0000313" key="1">
    <source>
        <dbReference type="EMBL" id="CAD8073458.1"/>
    </source>
</evidence>
<keyword evidence="2" id="KW-1185">Reference proteome</keyword>
<sequence>MTEKTLQQTIIQDISTNQIYIESVSINMESRFETYYKYLQQRDGDDQNSYYLLNDFTQKTLNNLEVLQNSGIQQRKFEC</sequence>
<reference evidence="1" key="1">
    <citation type="submission" date="2021-01" db="EMBL/GenBank/DDBJ databases">
        <authorList>
            <consortium name="Genoscope - CEA"/>
            <person name="William W."/>
        </authorList>
    </citation>
    <scope>NUCLEOTIDE SEQUENCE</scope>
</reference>
<dbReference type="Proteomes" id="UP000688137">
    <property type="component" value="Unassembled WGS sequence"/>
</dbReference>
<organism evidence="1 2">
    <name type="scientific">Paramecium primaurelia</name>
    <dbReference type="NCBI Taxonomy" id="5886"/>
    <lineage>
        <taxon>Eukaryota</taxon>
        <taxon>Sar</taxon>
        <taxon>Alveolata</taxon>
        <taxon>Ciliophora</taxon>
        <taxon>Intramacronucleata</taxon>
        <taxon>Oligohymenophorea</taxon>
        <taxon>Peniculida</taxon>
        <taxon>Parameciidae</taxon>
        <taxon>Paramecium</taxon>
    </lineage>
</organism>
<protein>
    <submittedName>
        <fullName evidence="1">Uncharacterized protein</fullName>
    </submittedName>
</protein>
<proteinExistence type="predicted"/>
<comment type="caution">
    <text evidence="1">The sequence shown here is derived from an EMBL/GenBank/DDBJ whole genome shotgun (WGS) entry which is preliminary data.</text>
</comment>